<feature type="transmembrane region" description="Helical" evidence="10">
    <location>
        <begin position="183"/>
        <end position="203"/>
    </location>
</feature>
<evidence type="ECO:0000313" key="13">
    <source>
        <dbReference type="EMBL" id="MCJ2376517.1"/>
    </source>
</evidence>
<comment type="similarity">
    <text evidence="2">Belongs to the CcmF/CycK/Ccl1/NrfE/CcsA family.</text>
</comment>
<evidence type="ECO:0000256" key="10">
    <source>
        <dbReference type="SAM" id="Phobius"/>
    </source>
</evidence>
<evidence type="ECO:0000256" key="6">
    <source>
        <dbReference type="ARBA" id="ARBA00022748"/>
    </source>
</evidence>
<evidence type="ECO:0000256" key="4">
    <source>
        <dbReference type="ARBA" id="ARBA00022519"/>
    </source>
</evidence>
<dbReference type="GO" id="GO:0020037">
    <property type="term" value="F:heme binding"/>
    <property type="evidence" value="ECO:0007669"/>
    <property type="project" value="InterPro"/>
</dbReference>
<accession>A0A9X1W8W8</accession>
<evidence type="ECO:0000256" key="5">
    <source>
        <dbReference type="ARBA" id="ARBA00022692"/>
    </source>
</evidence>
<keyword evidence="6" id="KW-0201">Cytochrome c-type biogenesis</keyword>
<evidence type="ECO:0000256" key="2">
    <source>
        <dbReference type="ARBA" id="ARBA00009186"/>
    </source>
</evidence>
<dbReference type="Pfam" id="PF01578">
    <property type="entry name" value="Cytochrom_C_asm"/>
    <property type="match status" value="1"/>
</dbReference>
<feature type="transmembrane region" description="Helical" evidence="10">
    <location>
        <begin position="495"/>
        <end position="517"/>
    </location>
</feature>
<keyword evidence="3" id="KW-1003">Cell membrane</keyword>
<dbReference type="InterPro" id="IPR003567">
    <property type="entry name" value="Cyt_c_biogenesis"/>
</dbReference>
<name>A0A9X1W8W8_9VIBR</name>
<comment type="subcellular location">
    <subcellularLocation>
        <location evidence="1">Cell inner membrane</location>
        <topology evidence="1">Multi-pass membrane protein</topology>
    </subcellularLocation>
</comment>
<protein>
    <submittedName>
        <fullName evidence="13">Heme lyase NrfEFG subunit NrfE</fullName>
    </submittedName>
</protein>
<keyword evidence="5 10" id="KW-0812">Transmembrane</keyword>
<dbReference type="PRINTS" id="PR01411">
    <property type="entry name" value="CCMFBIOGNSIS"/>
</dbReference>
<evidence type="ECO:0000256" key="8">
    <source>
        <dbReference type="ARBA" id="ARBA00023136"/>
    </source>
</evidence>
<feature type="transmembrane region" description="Helical" evidence="10">
    <location>
        <begin position="392"/>
        <end position="413"/>
    </location>
</feature>
<keyword evidence="13" id="KW-0456">Lyase</keyword>
<evidence type="ECO:0000256" key="1">
    <source>
        <dbReference type="ARBA" id="ARBA00004429"/>
    </source>
</evidence>
<evidence type="ECO:0000256" key="7">
    <source>
        <dbReference type="ARBA" id="ARBA00022989"/>
    </source>
</evidence>
<gene>
    <name evidence="13" type="primary">nrfE</name>
    <name evidence="13" type="ORF">LNL84_06675</name>
</gene>
<feature type="transmembrane region" description="Helical" evidence="10">
    <location>
        <begin position="6"/>
        <end position="29"/>
    </location>
</feature>
<feature type="transmembrane region" description="Helical" evidence="10">
    <location>
        <begin position="103"/>
        <end position="119"/>
    </location>
</feature>
<keyword evidence="8 10" id="KW-0472">Membrane</keyword>
<feature type="transmembrane region" description="Helical" evidence="10">
    <location>
        <begin position="624"/>
        <end position="644"/>
    </location>
</feature>
<feature type="transmembrane region" description="Helical" evidence="10">
    <location>
        <begin position="465"/>
        <end position="483"/>
    </location>
</feature>
<proteinExistence type="inferred from homology"/>
<evidence type="ECO:0000313" key="14">
    <source>
        <dbReference type="Proteomes" id="UP001139488"/>
    </source>
</evidence>
<reference evidence="13" key="1">
    <citation type="submission" date="2021-11" db="EMBL/GenBank/DDBJ databases">
        <title>Vibrio ZSDE26 sp. nov. and Vibrio ZSDZ34 sp. nov., isolated from coastal seawater in Qingdao.</title>
        <authorList>
            <person name="Zhang P."/>
        </authorList>
    </citation>
    <scope>NUCLEOTIDE SEQUENCE</scope>
    <source>
        <strain evidence="13">ZSDZ34</strain>
    </source>
</reference>
<evidence type="ECO:0000256" key="9">
    <source>
        <dbReference type="ARBA" id="ARBA00037230"/>
    </source>
</evidence>
<feature type="transmembrane region" description="Helical" evidence="10">
    <location>
        <begin position="131"/>
        <end position="150"/>
    </location>
</feature>
<evidence type="ECO:0000259" key="11">
    <source>
        <dbReference type="Pfam" id="PF01578"/>
    </source>
</evidence>
<comment type="caution">
    <text evidence="13">The sequence shown here is derived from an EMBL/GenBank/DDBJ whole genome shotgun (WGS) entry which is preliminary data.</text>
</comment>
<keyword evidence="7 10" id="KW-1133">Transmembrane helix</keyword>
<feature type="domain" description="Cytochrome c assembly protein" evidence="11">
    <location>
        <begin position="96"/>
        <end position="301"/>
    </location>
</feature>
<dbReference type="AlphaFoldDB" id="A0A9X1W8W8"/>
<dbReference type="RefSeq" id="WP_244356121.1">
    <property type="nucleotide sequence ID" value="NZ_JAJNNZ010000004.1"/>
</dbReference>
<dbReference type="InterPro" id="IPR002541">
    <property type="entry name" value="Cyt_c_assembly"/>
</dbReference>
<comment type="function">
    <text evidence="9">Required for the biogenesis of c-type cytochromes. Possible subunit of a heme lyase.</text>
</comment>
<evidence type="ECO:0000259" key="12">
    <source>
        <dbReference type="Pfam" id="PF16327"/>
    </source>
</evidence>
<feature type="transmembrane region" description="Helical" evidence="10">
    <location>
        <begin position="356"/>
        <end position="380"/>
    </location>
</feature>
<dbReference type="InterPro" id="IPR032523">
    <property type="entry name" value="CcmF_C"/>
</dbReference>
<dbReference type="GO" id="GO:0015232">
    <property type="term" value="F:heme transmembrane transporter activity"/>
    <property type="evidence" value="ECO:0007669"/>
    <property type="project" value="InterPro"/>
</dbReference>
<keyword evidence="4" id="KW-0997">Cell inner membrane</keyword>
<feature type="transmembrane region" description="Helical" evidence="10">
    <location>
        <begin position="318"/>
        <end position="336"/>
    </location>
</feature>
<feature type="domain" description="Cytochrome c-type biogenesis protein CcmF C-terminal" evidence="12">
    <location>
        <begin position="321"/>
        <end position="635"/>
    </location>
</feature>
<dbReference type="PANTHER" id="PTHR43653:SF1">
    <property type="entry name" value="CYTOCHROME C-TYPE BIOGENESIS PROTEIN CCMF"/>
    <property type="match status" value="1"/>
</dbReference>
<keyword evidence="14" id="KW-1185">Reference proteome</keyword>
<dbReference type="PRINTS" id="PR01410">
    <property type="entry name" value="CCBIOGENESIS"/>
</dbReference>
<organism evidence="13 14">
    <name type="scientific">Vibrio gelatinilyticus</name>
    <dbReference type="NCBI Taxonomy" id="2893468"/>
    <lineage>
        <taxon>Bacteria</taxon>
        <taxon>Pseudomonadati</taxon>
        <taxon>Pseudomonadota</taxon>
        <taxon>Gammaproteobacteria</taxon>
        <taxon>Vibrionales</taxon>
        <taxon>Vibrionaceae</taxon>
        <taxon>Vibrio</taxon>
    </lineage>
</organism>
<dbReference type="GO" id="GO:0017004">
    <property type="term" value="P:cytochrome complex assembly"/>
    <property type="evidence" value="ECO:0007669"/>
    <property type="project" value="UniProtKB-KW"/>
</dbReference>
<feature type="transmembrane region" description="Helical" evidence="10">
    <location>
        <begin position="255"/>
        <end position="272"/>
    </location>
</feature>
<dbReference type="GO" id="GO:0016829">
    <property type="term" value="F:lyase activity"/>
    <property type="evidence" value="ECO:0007669"/>
    <property type="project" value="UniProtKB-KW"/>
</dbReference>
<dbReference type="GO" id="GO:0005886">
    <property type="term" value="C:plasma membrane"/>
    <property type="evidence" value="ECO:0007669"/>
    <property type="project" value="UniProtKB-SubCell"/>
</dbReference>
<sequence>MIGYFGLLCLLIVVSSSSLMVLSGGLKFVTGQHISKQPEFRFLQASVSLSYVSFLFSFASIASLAYAFAVDDFSLSYVSQNSNSLLDVPYKIAATWGGHEGSMLFWVVTLALWGAVIARKSFQSIALKHDTLWIMHLLVAIFSWFTFLASNPFEFNQILPLEGRDLNPMLQDIGLIIHPPMLYLGYVGFASVLALAVGCLLSNTLTDEWIKAARVYCLVAWGFLTVGIAIGSWWAYYELGWGGWWFWDPVENASLLPWLTSTALLHVLVVGSNQNQMRYWCYSLAFITYCLSILGTFIVRSGVLTSVHAFAIDPGKGFSLLGILTVIFVSAFTLLIARAESVDSTNVKGMLSKNFLVVVCANLFVLAMVVVLFGTFYPMVYEMIGLGNISVGAPYFNLLFAPLAVLALFMSGFAPLLQWESTTQLKPTNLKRALLLLLSCSLILAGIVIFVYSKFEDVAGAELKLWPLITTFVAIFVLLSHFYGLVTARFNLRKLWVSIAHVGVAVAAFGISMNSYYSYELTRKLGPNSSMEFGRYQVSYLKTELLIANNYTSEQAHILIGAGENGVTSRLALPEKRHYQVRVMNMTEPSMSAFWNGDVYITLGEKVDATHYAVRMQFKAFVRWIWAGAALVVLAVLGLLWQALQRHRIIEIRNKAKRRTLDSHVVGSKKVANHD</sequence>
<feature type="transmembrane region" description="Helical" evidence="10">
    <location>
        <begin position="215"/>
        <end position="235"/>
    </location>
</feature>
<dbReference type="InterPro" id="IPR003568">
    <property type="entry name" value="Cyt_c_biogenesis_CcmF"/>
</dbReference>
<evidence type="ECO:0000256" key="3">
    <source>
        <dbReference type="ARBA" id="ARBA00022475"/>
    </source>
</evidence>
<feature type="transmembrane region" description="Helical" evidence="10">
    <location>
        <begin position="434"/>
        <end position="453"/>
    </location>
</feature>
<dbReference type="NCBIfam" id="NF007691">
    <property type="entry name" value="PRK10369.1"/>
    <property type="match status" value="1"/>
</dbReference>
<dbReference type="PANTHER" id="PTHR43653">
    <property type="entry name" value="CYTOCHROME C ASSEMBLY PROTEIN-RELATED"/>
    <property type="match status" value="1"/>
</dbReference>
<dbReference type="Pfam" id="PF16327">
    <property type="entry name" value="CcmF_C"/>
    <property type="match status" value="1"/>
</dbReference>
<dbReference type="Proteomes" id="UP001139488">
    <property type="component" value="Unassembled WGS sequence"/>
</dbReference>
<dbReference type="EMBL" id="JAJNNZ010000004">
    <property type="protein sequence ID" value="MCJ2376517.1"/>
    <property type="molecule type" value="Genomic_DNA"/>
</dbReference>
<feature type="transmembrane region" description="Helical" evidence="10">
    <location>
        <begin position="49"/>
        <end position="69"/>
    </location>
</feature>
<feature type="transmembrane region" description="Helical" evidence="10">
    <location>
        <begin position="279"/>
        <end position="298"/>
    </location>
</feature>